<keyword evidence="3" id="KW-1185">Reference proteome</keyword>
<sequence length="79" mass="8201">MDGFLQTQPDAAEGTSGSNMAPTASSPREPHGAALEKIGEVLRNMATAMATKADLLVLTTTIQDALRAEMAGLRTEVTA</sequence>
<name>A0AAD1TBV4_PELCU</name>
<evidence type="ECO:0000256" key="1">
    <source>
        <dbReference type="SAM" id="MobiDB-lite"/>
    </source>
</evidence>
<organism evidence="2 3">
    <name type="scientific">Pelobates cultripes</name>
    <name type="common">Western spadefoot toad</name>
    <dbReference type="NCBI Taxonomy" id="61616"/>
    <lineage>
        <taxon>Eukaryota</taxon>
        <taxon>Metazoa</taxon>
        <taxon>Chordata</taxon>
        <taxon>Craniata</taxon>
        <taxon>Vertebrata</taxon>
        <taxon>Euteleostomi</taxon>
        <taxon>Amphibia</taxon>
        <taxon>Batrachia</taxon>
        <taxon>Anura</taxon>
        <taxon>Pelobatoidea</taxon>
        <taxon>Pelobatidae</taxon>
        <taxon>Pelobates</taxon>
    </lineage>
</organism>
<proteinExistence type="predicted"/>
<accession>A0AAD1TBV4</accession>
<protein>
    <submittedName>
        <fullName evidence="2">Uncharacterized protein</fullName>
    </submittedName>
</protein>
<gene>
    <name evidence="2" type="ORF">PECUL_23A018009</name>
</gene>
<evidence type="ECO:0000313" key="2">
    <source>
        <dbReference type="EMBL" id="CAH2319788.1"/>
    </source>
</evidence>
<dbReference type="EMBL" id="OW240921">
    <property type="protein sequence ID" value="CAH2319788.1"/>
    <property type="molecule type" value="Genomic_DNA"/>
</dbReference>
<feature type="region of interest" description="Disordered" evidence="1">
    <location>
        <begin position="1"/>
        <end position="33"/>
    </location>
</feature>
<reference evidence="2" key="1">
    <citation type="submission" date="2022-03" db="EMBL/GenBank/DDBJ databases">
        <authorList>
            <person name="Alioto T."/>
            <person name="Alioto T."/>
            <person name="Gomez Garrido J."/>
        </authorList>
    </citation>
    <scope>NUCLEOTIDE SEQUENCE</scope>
</reference>
<feature type="compositionally biased region" description="Polar residues" evidence="1">
    <location>
        <begin position="1"/>
        <end position="26"/>
    </location>
</feature>
<evidence type="ECO:0000313" key="3">
    <source>
        <dbReference type="Proteomes" id="UP001295444"/>
    </source>
</evidence>
<feature type="non-terminal residue" evidence="2">
    <location>
        <position position="79"/>
    </location>
</feature>
<dbReference type="AlphaFoldDB" id="A0AAD1TBV4"/>
<dbReference type="Proteomes" id="UP001295444">
    <property type="component" value="Chromosome 10"/>
</dbReference>